<keyword evidence="3" id="KW-1185">Reference proteome</keyword>
<evidence type="ECO:0000256" key="1">
    <source>
        <dbReference type="SAM" id="Phobius"/>
    </source>
</evidence>
<evidence type="ECO:0000313" key="3">
    <source>
        <dbReference type="Proteomes" id="UP000007800"/>
    </source>
</evidence>
<feature type="transmembrane region" description="Helical" evidence="1">
    <location>
        <begin position="46"/>
        <end position="68"/>
    </location>
</feature>
<dbReference type="InterPro" id="IPR036259">
    <property type="entry name" value="MFS_trans_sf"/>
</dbReference>
<keyword evidence="1" id="KW-0472">Membrane</keyword>
<dbReference type="GeneID" id="9054515"/>
<dbReference type="RefSeq" id="XP_002764573.1">
    <property type="nucleotide sequence ID" value="XM_002764527.1"/>
</dbReference>
<reference evidence="2 3" key="1">
    <citation type="submission" date="2008-07" db="EMBL/GenBank/DDBJ databases">
        <authorList>
            <person name="El-Sayed N."/>
            <person name="Caler E."/>
            <person name="Inman J."/>
            <person name="Amedeo P."/>
            <person name="Hass B."/>
            <person name="Wortman J."/>
        </authorList>
    </citation>
    <scope>NUCLEOTIDE SEQUENCE [LARGE SCALE GENOMIC DNA]</scope>
    <source>
        <strain evidence="3">ATCC 50983 / TXsc</strain>
    </source>
</reference>
<proteinExistence type="predicted"/>
<protein>
    <submittedName>
        <fullName evidence="2">Uncharacterized protein</fullName>
    </submittedName>
</protein>
<dbReference type="InterPro" id="IPR011701">
    <property type="entry name" value="MFS"/>
</dbReference>
<evidence type="ECO:0000313" key="2">
    <source>
        <dbReference type="EMBL" id="EEQ97290.1"/>
    </source>
</evidence>
<keyword evidence="1" id="KW-0812">Transmembrane</keyword>
<dbReference type="OrthoDB" id="430726at2759"/>
<keyword evidence="1" id="KW-1133">Transmembrane helix</keyword>
<dbReference type="SUPFAM" id="SSF103473">
    <property type="entry name" value="MFS general substrate transporter"/>
    <property type="match status" value="1"/>
</dbReference>
<organism evidence="3">
    <name type="scientific">Perkinsus marinus (strain ATCC 50983 / TXsc)</name>
    <dbReference type="NCBI Taxonomy" id="423536"/>
    <lineage>
        <taxon>Eukaryota</taxon>
        <taxon>Sar</taxon>
        <taxon>Alveolata</taxon>
        <taxon>Perkinsozoa</taxon>
        <taxon>Perkinsea</taxon>
        <taxon>Perkinsida</taxon>
        <taxon>Perkinsidae</taxon>
        <taxon>Perkinsus</taxon>
    </lineage>
</organism>
<dbReference type="Pfam" id="PF07690">
    <property type="entry name" value="MFS_1"/>
    <property type="match status" value="1"/>
</dbReference>
<sequence length="149" mass="15629">MAFTNNKVAAFCLLPLQAVPGSWFPAGLSAVLSKYYSSDRIGHALGILQSFTSLCGCIGPVIIGSMFAYTSLSGHGGVTFLAAGVVSSASLLVAVVMFTLLESKRLVTNIDSDLAKPLVKPSSDETWADLDAVNSRIYEAQKTGPPTLD</sequence>
<dbReference type="GO" id="GO:0022857">
    <property type="term" value="F:transmembrane transporter activity"/>
    <property type="evidence" value="ECO:0007669"/>
    <property type="project" value="InterPro"/>
</dbReference>
<feature type="transmembrane region" description="Helical" evidence="1">
    <location>
        <begin position="80"/>
        <end position="101"/>
    </location>
</feature>
<dbReference type="Proteomes" id="UP000007800">
    <property type="component" value="Unassembled WGS sequence"/>
</dbReference>
<dbReference type="AlphaFoldDB" id="C5M160"/>
<dbReference type="EMBL" id="GG687290">
    <property type="protein sequence ID" value="EEQ97290.1"/>
    <property type="molecule type" value="Genomic_DNA"/>
</dbReference>
<accession>C5M160</accession>
<name>C5M160_PERM5</name>
<gene>
    <name evidence="2" type="ORF">Pmar_PMAR024733</name>
</gene>
<dbReference type="InParanoid" id="C5M160"/>
<dbReference type="Gene3D" id="1.20.1250.20">
    <property type="entry name" value="MFS general substrate transporter like domains"/>
    <property type="match status" value="1"/>
</dbReference>